<feature type="domain" description="Impact N-terminal" evidence="3">
    <location>
        <begin position="20"/>
        <end position="125"/>
    </location>
</feature>
<dbReference type="PROSITE" id="PS00910">
    <property type="entry name" value="UPF0029"/>
    <property type="match status" value="1"/>
</dbReference>
<dbReference type="GO" id="GO:0006446">
    <property type="term" value="P:regulation of translational initiation"/>
    <property type="evidence" value="ECO:0007669"/>
    <property type="project" value="TreeGrafter"/>
</dbReference>
<dbReference type="AlphaFoldDB" id="A0A2Y8ZPU7"/>
<dbReference type="EMBL" id="UESZ01000001">
    <property type="protein sequence ID" value="SSA33955.1"/>
    <property type="molecule type" value="Genomic_DNA"/>
</dbReference>
<dbReference type="Gene3D" id="3.30.230.30">
    <property type="entry name" value="Impact, N-terminal domain"/>
    <property type="match status" value="1"/>
</dbReference>
<protein>
    <submittedName>
        <fullName evidence="4">Uncharacterized protein, YigZ family</fullName>
    </submittedName>
</protein>
<gene>
    <name evidence="4" type="ORF">SAMN04489750_1252</name>
</gene>
<dbReference type="Proteomes" id="UP000250028">
    <property type="component" value="Unassembled WGS sequence"/>
</dbReference>
<dbReference type="OrthoDB" id="9813771at2"/>
<dbReference type="GO" id="GO:0005737">
    <property type="term" value="C:cytoplasm"/>
    <property type="evidence" value="ECO:0007669"/>
    <property type="project" value="TreeGrafter"/>
</dbReference>
<dbReference type="InterPro" id="IPR020568">
    <property type="entry name" value="Ribosomal_Su5_D2-typ_SF"/>
</dbReference>
<dbReference type="Pfam" id="PF01205">
    <property type="entry name" value="Impact_N"/>
    <property type="match status" value="1"/>
</dbReference>
<dbReference type="InterPro" id="IPR036956">
    <property type="entry name" value="Impact_N_sf"/>
</dbReference>
<evidence type="ECO:0000313" key="5">
    <source>
        <dbReference type="Proteomes" id="UP000250028"/>
    </source>
</evidence>
<name>A0A2Y8ZPU7_9MICO</name>
<evidence type="ECO:0000256" key="1">
    <source>
        <dbReference type="ARBA" id="ARBA00007665"/>
    </source>
</evidence>
<feature type="region of interest" description="Disordered" evidence="2">
    <location>
        <begin position="59"/>
        <end position="80"/>
    </location>
</feature>
<evidence type="ECO:0000259" key="3">
    <source>
        <dbReference type="Pfam" id="PF01205"/>
    </source>
</evidence>
<sequence>MASYLTLPAGCELAAETEVRRSRFLAVVTRVGDEPAARAVIAGRRSTYPDARHHCSAFVLGPDPRTERSNDDGEPSGTAGAPMLQVLRSAGLSDVVAVVTRYFGGTLLGTGGLARAYADAVQAALDSDTRRVRREPVELFDLAVPHSDAGRVEAGLRTATLDHADLQVLGTSYQDEAILHLAVGPASAEHLPQVVAGLTAGALTATPTGQNWIDLPVS</sequence>
<proteinExistence type="inferred from homology"/>
<dbReference type="SUPFAM" id="SSF54211">
    <property type="entry name" value="Ribosomal protein S5 domain 2-like"/>
    <property type="match status" value="1"/>
</dbReference>
<comment type="similarity">
    <text evidence="1">Belongs to the IMPACT family.</text>
</comment>
<dbReference type="PANTHER" id="PTHR16301:SF20">
    <property type="entry name" value="IMPACT FAMILY MEMBER YIGZ"/>
    <property type="match status" value="1"/>
</dbReference>
<reference evidence="5" key="1">
    <citation type="submission" date="2016-10" db="EMBL/GenBank/DDBJ databases">
        <authorList>
            <person name="Varghese N."/>
            <person name="Submissions S."/>
        </authorList>
    </citation>
    <scope>NUCLEOTIDE SEQUENCE [LARGE SCALE GENOMIC DNA]</scope>
    <source>
        <strain evidence="5">DSM 22951</strain>
    </source>
</reference>
<dbReference type="PANTHER" id="PTHR16301">
    <property type="entry name" value="IMPACT-RELATED"/>
    <property type="match status" value="1"/>
</dbReference>
<dbReference type="InterPro" id="IPR023582">
    <property type="entry name" value="Impact"/>
</dbReference>
<evidence type="ECO:0000256" key="2">
    <source>
        <dbReference type="SAM" id="MobiDB-lite"/>
    </source>
</evidence>
<evidence type="ECO:0000313" key="4">
    <source>
        <dbReference type="EMBL" id="SSA33955.1"/>
    </source>
</evidence>
<accession>A0A2Y8ZPU7</accession>
<dbReference type="InterPro" id="IPR001498">
    <property type="entry name" value="Impact_N"/>
</dbReference>
<organism evidence="4 5">
    <name type="scientific">Branchiibius hedensis</name>
    <dbReference type="NCBI Taxonomy" id="672460"/>
    <lineage>
        <taxon>Bacteria</taxon>
        <taxon>Bacillati</taxon>
        <taxon>Actinomycetota</taxon>
        <taxon>Actinomycetes</taxon>
        <taxon>Micrococcales</taxon>
        <taxon>Dermacoccaceae</taxon>
        <taxon>Branchiibius</taxon>
    </lineage>
</organism>
<keyword evidence="5" id="KW-1185">Reference proteome</keyword>
<dbReference type="InterPro" id="IPR020569">
    <property type="entry name" value="UPF0029_Impact_CS"/>
</dbReference>